<name>A0A143HKW7_MICTH</name>
<dbReference type="InterPro" id="IPR014937">
    <property type="entry name" value="DUF1810"/>
</dbReference>
<dbReference type="PIRSF" id="PIRSF008546">
    <property type="entry name" value="UCP008546"/>
    <property type="match status" value="1"/>
</dbReference>
<evidence type="ECO:0000313" key="2">
    <source>
        <dbReference type="Proteomes" id="UP000076077"/>
    </source>
</evidence>
<dbReference type="Gene3D" id="1.25.40.380">
    <property type="entry name" value="Protein of unknown function DUF1810"/>
    <property type="match status" value="1"/>
</dbReference>
<gene>
    <name evidence="1" type="ORF">A3224_07025</name>
</gene>
<reference evidence="2" key="1">
    <citation type="submission" date="2016-03" db="EMBL/GenBank/DDBJ databases">
        <authorList>
            <person name="Lee Y.-S."/>
            <person name="Choi Y.-L."/>
        </authorList>
    </citation>
    <scope>NUCLEOTIDE SEQUENCE [LARGE SCALE GENOMIC DNA]</scope>
    <source>
        <strain evidence="2">DAU221</strain>
    </source>
</reference>
<organism evidence="1 2">
    <name type="scientific">Microbulbifer thermotolerans</name>
    <dbReference type="NCBI Taxonomy" id="252514"/>
    <lineage>
        <taxon>Bacteria</taxon>
        <taxon>Pseudomonadati</taxon>
        <taxon>Pseudomonadota</taxon>
        <taxon>Gammaproteobacteria</taxon>
        <taxon>Cellvibrionales</taxon>
        <taxon>Microbulbiferaceae</taxon>
        <taxon>Microbulbifer</taxon>
    </lineage>
</organism>
<accession>A0A143HKW7</accession>
<keyword evidence="2" id="KW-1185">Reference proteome</keyword>
<dbReference type="Proteomes" id="UP000076077">
    <property type="component" value="Chromosome"/>
</dbReference>
<dbReference type="SUPFAM" id="SSF140736">
    <property type="entry name" value="Rv1873-like"/>
    <property type="match status" value="1"/>
</dbReference>
<dbReference type="OrthoDB" id="9801870at2"/>
<dbReference type="STRING" id="252514.A3224_07025"/>
<dbReference type="AlphaFoldDB" id="A0A143HKW7"/>
<protein>
    <submittedName>
        <fullName evidence="1">Calpastatin</fullName>
    </submittedName>
</protein>
<evidence type="ECO:0000313" key="1">
    <source>
        <dbReference type="EMBL" id="AMX02364.1"/>
    </source>
</evidence>
<dbReference type="Pfam" id="PF08837">
    <property type="entry name" value="DUF1810"/>
    <property type="match status" value="1"/>
</dbReference>
<sequence>MNDPFNLERFVSAQEKNYNSALKELTEGKKRSHWMWYVFPQIVGLGHSAMAQHYALKSLDEARAYLDHPLLGPRLRECCTQLLQQERTAQQIFGSPDDLKLRSSMTLFSIAEGGKGLFSQVLDKFYKGQPDYRTLEILRKPQ</sequence>
<dbReference type="RefSeq" id="WP_067152894.1">
    <property type="nucleotide sequence ID" value="NZ_CP014864.1"/>
</dbReference>
<proteinExistence type="predicted"/>
<dbReference type="InterPro" id="IPR036287">
    <property type="entry name" value="Rv1873-like_sf"/>
</dbReference>
<dbReference type="EMBL" id="CP014864">
    <property type="protein sequence ID" value="AMX02364.1"/>
    <property type="molecule type" value="Genomic_DNA"/>
</dbReference>
<dbReference type="GeneID" id="76607801"/>
<dbReference type="KEGG" id="mthd:A3224_07025"/>